<organism evidence="2 5">
    <name type="scientific">Plasmodium chabaudi chabaudi</name>
    <dbReference type="NCBI Taxonomy" id="31271"/>
    <lineage>
        <taxon>Eukaryota</taxon>
        <taxon>Sar</taxon>
        <taxon>Alveolata</taxon>
        <taxon>Apicomplexa</taxon>
        <taxon>Aconoidasida</taxon>
        <taxon>Haemosporida</taxon>
        <taxon>Plasmodiidae</taxon>
        <taxon>Plasmodium</taxon>
        <taxon>Plasmodium (Vinckeia)</taxon>
    </lineage>
</organism>
<protein>
    <recommendedName>
        <fullName evidence="1">Ubiquinol-cytochrome c chaperone domain-containing protein</fullName>
    </recommendedName>
</protein>
<gene>
    <name evidence="2" type="ORF">PCHAJ_000227400</name>
    <name evidence="3" type="ORF">PCHAS_1009800</name>
</gene>
<feature type="domain" description="Ubiquinol-cytochrome c chaperone" evidence="1">
    <location>
        <begin position="177"/>
        <end position="310"/>
    </location>
</feature>
<dbReference type="Pfam" id="PF03981">
    <property type="entry name" value="Ubiq_cyt_C_chap"/>
    <property type="match status" value="1"/>
</dbReference>
<keyword evidence="4" id="KW-1185">Reference proteome</keyword>
<dbReference type="VEuPathDB" id="PlasmoDB:PCHAS_1009800"/>
<evidence type="ECO:0000313" key="3">
    <source>
        <dbReference type="EMBL" id="VTZ66434.1"/>
    </source>
</evidence>
<dbReference type="InterPro" id="IPR021150">
    <property type="entry name" value="Ubiq_cyt_c_chap"/>
</dbReference>
<dbReference type="RefSeq" id="XP_016655521.1">
    <property type="nucleotide sequence ID" value="XM_016798292.1"/>
</dbReference>
<evidence type="ECO:0000313" key="2">
    <source>
        <dbReference type="EMBL" id="SCM01975.1"/>
    </source>
</evidence>
<dbReference type="EMBL" id="LK022887">
    <property type="protein sequence ID" value="VTZ66434.1"/>
    <property type="molecule type" value="Genomic_DNA"/>
</dbReference>
<dbReference type="EMBL" id="LT608176">
    <property type="protein sequence ID" value="SCM01975.1"/>
    <property type="molecule type" value="Genomic_DNA"/>
</dbReference>
<evidence type="ECO:0000313" key="5">
    <source>
        <dbReference type="Proteomes" id="UP000507163"/>
    </source>
</evidence>
<dbReference type="Proteomes" id="UP000071118">
    <property type="component" value="Chromosome 10"/>
</dbReference>
<dbReference type="KEGG" id="pcb:PCHAS_1009800"/>
<reference evidence="2 5" key="3">
    <citation type="submission" date="2016-08" db="EMBL/GenBank/DDBJ databases">
        <authorList>
            <consortium name="Pathogen Informatics"/>
        </authorList>
    </citation>
    <scope>NUCLEOTIDE SEQUENCE [LARGE SCALE GENOMIC DNA]</scope>
    <source>
        <strain evidence="2 5">AJ</strain>
        <strain evidence="3">AS</strain>
    </source>
</reference>
<dbReference type="GeneID" id="27794838"/>
<accession>A0A077YDI8</accession>
<reference evidence="3 4" key="1">
    <citation type="journal article" date="2014" name="BMC Biol.">
        <title>A comprehensive evaluation of rodent malaria parasite genomes and gene expression.</title>
        <authorList>
            <person name="Otto T.D."/>
            <person name="Bohme U."/>
            <person name="Jackson A.P."/>
            <person name="Hunt M."/>
            <person name="Franke-Fayard B."/>
            <person name="Hoeijmakers W.A."/>
            <person name="Religa A.A."/>
            <person name="Robertson L."/>
            <person name="Sanders M."/>
            <person name="Ogun S.A."/>
            <person name="Cunningham D."/>
            <person name="Erhart A."/>
            <person name="Billker O."/>
            <person name="Khan S.M."/>
            <person name="Stunnenberg H.G."/>
            <person name="Langhorne J."/>
            <person name="Holder A.A."/>
            <person name="Waters A.P."/>
            <person name="Newbold C.I."/>
            <person name="Pain A."/>
            <person name="Berriman M."/>
            <person name="Janse C.J."/>
        </authorList>
    </citation>
    <scope>NUCLEOTIDE SEQUENCE [LARGE SCALE GENOMIC DNA]</scope>
    <source>
        <strain evidence="3 4">AS</strain>
    </source>
</reference>
<evidence type="ECO:0000313" key="4">
    <source>
        <dbReference type="Proteomes" id="UP000071118"/>
    </source>
</evidence>
<dbReference type="AlphaFoldDB" id="A0A077YDI8"/>
<evidence type="ECO:0000259" key="1">
    <source>
        <dbReference type="Pfam" id="PF03981"/>
    </source>
</evidence>
<name>A0A077YDI8_PLACU</name>
<dbReference type="OrthoDB" id="369458at2759"/>
<sequence>MNKLFILTCRKNKCFEQPKRFKCLINNALNDKNLKWKTTNESYCEYILTPEEEQKLKKTHSIIASNKDIYIDRYMIYEYIKQYKENDKVSKYYKDYSCDIDTLKSDNSLIGYYYVKFLNNAIQKIKATPIINKIYNNIYNNIFLKYTANIHVFISPIYERINNESLFSKFNINKNNVREIMYFLCIHVWIYCAKLNLINNNSLKILLWEKIWDYYRALLIKYKISEFNFNTYLINMQEYSLGFCIGLDDCIGKEYYAGKIYNLLFNHIYDDNEKEKMSKELMNLTIYCIRMYNFIYNLPEENFIQAKFTWPDLN</sequence>
<proteinExistence type="predicted"/>
<dbReference type="Proteomes" id="UP000507163">
    <property type="component" value="Chromosome 10"/>
</dbReference>
<reference evidence="3" key="2">
    <citation type="submission" date="2014-05" db="EMBL/GenBank/DDBJ databases">
        <authorList>
            <person name="Aslett M.A."/>
            <person name="De Silva N."/>
        </authorList>
    </citation>
    <scope>NUCLEOTIDE SEQUENCE</scope>
    <source>
        <strain evidence="3">AS</strain>
    </source>
</reference>